<proteinExistence type="inferred from homology"/>
<evidence type="ECO:0000313" key="13">
    <source>
        <dbReference type="Proteomes" id="UP000676649"/>
    </source>
</evidence>
<keyword evidence="2" id="KW-0444">Lipid biosynthesis</keyword>
<accession>A0A975MKS2</accession>
<evidence type="ECO:0000256" key="9">
    <source>
        <dbReference type="ARBA" id="ARBA00045724"/>
    </source>
</evidence>
<dbReference type="GO" id="GO:0006629">
    <property type="term" value="P:lipid metabolic process"/>
    <property type="evidence" value="ECO:0007669"/>
    <property type="project" value="UniProtKB-KW"/>
</dbReference>
<dbReference type="SMART" id="SM00563">
    <property type="entry name" value="PlsC"/>
    <property type="match status" value="1"/>
</dbReference>
<reference evidence="12" key="1">
    <citation type="submission" date="2021-04" db="EMBL/GenBank/DDBJ databases">
        <title>Draft genome sequence data of methanotrophic Methylovulum sp. strain S1L and Methylomonas sp. strain S2AM isolated from boreal lake water columns.</title>
        <authorList>
            <person name="Rissanen A.J."/>
            <person name="Mangayil R."/>
            <person name="Svenning M.M."/>
            <person name="Khanongnuch R."/>
        </authorList>
    </citation>
    <scope>NUCLEOTIDE SEQUENCE</scope>
    <source>
        <strain evidence="12">S2AM</strain>
    </source>
</reference>
<dbReference type="KEGG" id="mpad:KEF85_09600"/>
<dbReference type="Pfam" id="PF19576">
    <property type="entry name" value="Acyltransf_2"/>
    <property type="match status" value="1"/>
</dbReference>
<evidence type="ECO:0000313" key="12">
    <source>
        <dbReference type="EMBL" id="QWF69631.1"/>
    </source>
</evidence>
<dbReference type="InterPro" id="IPR052351">
    <property type="entry name" value="Ornithine_N-alpha-AT"/>
</dbReference>
<dbReference type="EMBL" id="CP073754">
    <property type="protein sequence ID" value="QWF69631.1"/>
    <property type="molecule type" value="Genomic_DNA"/>
</dbReference>
<organism evidence="12 13">
    <name type="scientific">Methylomonas paludis</name>
    <dbReference type="NCBI Taxonomy" id="1173101"/>
    <lineage>
        <taxon>Bacteria</taxon>
        <taxon>Pseudomonadati</taxon>
        <taxon>Pseudomonadota</taxon>
        <taxon>Gammaproteobacteria</taxon>
        <taxon>Methylococcales</taxon>
        <taxon>Methylococcaceae</taxon>
        <taxon>Methylomonas</taxon>
    </lineage>
</organism>
<evidence type="ECO:0000256" key="4">
    <source>
        <dbReference type="ARBA" id="ARBA00023098"/>
    </source>
</evidence>
<evidence type="ECO:0000256" key="5">
    <source>
        <dbReference type="ARBA" id="ARBA00023315"/>
    </source>
</evidence>
<evidence type="ECO:0000256" key="1">
    <source>
        <dbReference type="ARBA" id="ARBA00005189"/>
    </source>
</evidence>
<comment type="function">
    <text evidence="9">Catalyzes the first step in the biosynthesis of ornithine lipids, which are phosphorus-free membrane lipids. Catalyzes the 3-hydroxyacyl-acyl carrier protein-dependent acylation of ornithine to form lyso-ornithine lipid (LOL).</text>
</comment>
<dbReference type="InterPro" id="IPR002123">
    <property type="entry name" value="Plipid/glycerol_acylTrfase"/>
</dbReference>
<protein>
    <recommendedName>
        <fullName evidence="8">L-ornithine N(alpha)-acyltransferase</fullName>
        <ecNumber evidence="7">2.3.2.30</ecNumber>
    </recommendedName>
</protein>
<sequence length="573" mass="65508">MIDAESILKDTYPDFKLGKHQPLAVKALKKLIHEDDFNSVIQKNQHLRGFAFLDKLLSYFKFSYQVSNKSLNNIPSEGRLLIVANHPIGTLDGLALVKLIRTIRPDVRIVANRVLSHMEPLQSIFLPVDVLSDKKSLKDTYKVMVDALENEEAIIIFPAGEVSRITPAGVRDGKWQTGFIKLAKKSRSPILPIHIKAKNSVLFYSVSTLYKPLGTMLLVKEMFNKKNQEIKFKVGAPIPFSAIADSTENNKQLSQRFRKHVLNLGKKNKPLLFETFETVVHPSDTKAIKKALFQSRLLGETRDGKKIFLYQFQDDCPVMQEIARLRELTFRSVEEGTGQALDLDKFDIYYSHIVLWDDIDLEIVGSYRVGEGPKIMAEYGVEGFYTQTLFDLQSDFAALLPYSVELGRSFVQPRYWGQHSLEYLWYGIGAYLREKPEIKYLFGPVSISNAYPQPAKELIIGFYQQQFGSNNYQTKARTPFVISEAGRQFASTEFQADYSTSFKILNSELKKLGVRVPTLYKQYVELCVDKGCHFIDFNIDPEFNNCIDSLIMVEIDKIAPKKRHRYIDTSLNS</sequence>
<comment type="pathway">
    <text evidence="1">Lipid metabolism.</text>
</comment>
<comment type="similarity">
    <text evidence="6">Belongs to the acetyltransferase family. OlsB subfamily.</text>
</comment>
<evidence type="ECO:0000256" key="7">
    <source>
        <dbReference type="ARBA" id="ARBA00039058"/>
    </source>
</evidence>
<evidence type="ECO:0000256" key="3">
    <source>
        <dbReference type="ARBA" id="ARBA00022679"/>
    </source>
</evidence>
<evidence type="ECO:0000256" key="2">
    <source>
        <dbReference type="ARBA" id="ARBA00022516"/>
    </source>
</evidence>
<comment type="catalytic activity">
    <reaction evidence="10">
        <text>a (3R)-hydroxyacyl-[ACP] + L-ornithine = a lyso-ornithine lipid + holo-[ACP] + H(+)</text>
        <dbReference type="Rhea" id="RHEA:20633"/>
        <dbReference type="Rhea" id="RHEA-COMP:9685"/>
        <dbReference type="Rhea" id="RHEA-COMP:9945"/>
        <dbReference type="ChEBI" id="CHEBI:15378"/>
        <dbReference type="ChEBI" id="CHEBI:46911"/>
        <dbReference type="ChEBI" id="CHEBI:64479"/>
        <dbReference type="ChEBI" id="CHEBI:78827"/>
        <dbReference type="ChEBI" id="CHEBI:138482"/>
        <dbReference type="EC" id="2.3.2.30"/>
    </reaction>
    <physiologicalReaction direction="left-to-right" evidence="10">
        <dbReference type="Rhea" id="RHEA:20634"/>
    </physiologicalReaction>
</comment>
<dbReference type="EC" id="2.3.2.30" evidence="7"/>
<dbReference type="SUPFAM" id="SSF69593">
    <property type="entry name" value="Glycerol-3-phosphate (1)-acyltransferase"/>
    <property type="match status" value="1"/>
</dbReference>
<evidence type="ECO:0000256" key="6">
    <source>
        <dbReference type="ARBA" id="ARBA00038095"/>
    </source>
</evidence>
<dbReference type="CDD" id="cd07986">
    <property type="entry name" value="LPLAT_ACT14924-like"/>
    <property type="match status" value="1"/>
</dbReference>
<dbReference type="PANTHER" id="PTHR37323">
    <property type="entry name" value="GCN5-RELATED N-ACETYLTRANSFERASE"/>
    <property type="match status" value="1"/>
</dbReference>
<name>A0A975MKS2_9GAMM</name>
<dbReference type="SUPFAM" id="SSF55729">
    <property type="entry name" value="Acyl-CoA N-acyltransferases (Nat)"/>
    <property type="match status" value="1"/>
</dbReference>
<evidence type="ECO:0000256" key="10">
    <source>
        <dbReference type="ARBA" id="ARBA00047785"/>
    </source>
</evidence>
<gene>
    <name evidence="12" type="ORF">KEF85_09600</name>
</gene>
<feature type="domain" description="Phospholipid/glycerol acyltransferase" evidence="11">
    <location>
        <begin position="80"/>
        <end position="198"/>
    </location>
</feature>
<dbReference type="InterPro" id="IPR016181">
    <property type="entry name" value="Acyl_CoA_acyltransferase"/>
</dbReference>
<dbReference type="Pfam" id="PF13444">
    <property type="entry name" value="Acetyltransf_5"/>
    <property type="match status" value="1"/>
</dbReference>
<dbReference type="RefSeq" id="WP_215579931.1">
    <property type="nucleotide sequence ID" value="NZ_CP073754.1"/>
</dbReference>
<evidence type="ECO:0000259" key="11">
    <source>
        <dbReference type="SMART" id="SM00563"/>
    </source>
</evidence>
<evidence type="ECO:0000256" key="8">
    <source>
        <dbReference type="ARBA" id="ARBA00039866"/>
    </source>
</evidence>
<keyword evidence="3" id="KW-0808">Transferase</keyword>
<dbReference type="InterPro" id="IPR045746">
    <property type="entry name" value="ACT14924-like_Acyltransf_dom"/>
</dbReference>
<keyword evidence="5 12" id="KW-0012">Acyltransferase</keyword>
<dbReference type="PANTHER" id="PTHR37323:SF1">
    <property type="entry name" value="L-ORNITHINE N(ALPHA)-ACYLTRANSFERASE"/>
    <property type="match status" value="1"/>
</dbReference>
<keyword evidence="4" id="KW-0443">Lipid metabolism</keyword>
<dbReference type="GO" id="GO:0043810">
    <property type="term" value="F:ornithine-acyl [acyl carrier protein] N-acyltransferase activity"/>
    <property type="evidence" value="ECO:0007669"/>
    <property type="project" value="UniProtKB-EC"/>
</dbReference>
<dbReference type="AlphaFoldDB" id="A0A975MKS2"/>
<keyword evidence="13" id="KW-1185">Reference proteome</keyword>
<dbReference type="Proteomes" id="UP000676649">
    <property type="component" value="Chromosome"/>
</dbReference>